<dbReference type="EMBL" id="LGRX02033502">
    <property type="protein sequence ID" value="KAK3240985.1"/>
    <property type="molecule type" value="Genomic_DNA"/>
</dbReference>
<dbReference type="Gene3D" id="2.40.50.40">
    <property type="match status" value="1"/>
</dbReference>
<dbReference type="InterPro" id="IPR012337">
    <property type="entry name" value="RNaseH-like_sf"/>
</dbReference>
<evidence type="ECO:0000259" key="11">
    <source>
        <dbReference type="PROSITE" id="PS50994"/>
    </source>
</evidence>
<dbReference type="InterPro" id="IPR043128">
    <property type="entry name" value="Rev_trsase/Diguanyl_cyclase"/>
</dbReference>
<dbReference type="InterPro" id="IPR043502">
    <property type="entry name" value="DNA/RNA_pol_sf"/>
</dbReference>
<keyword evidence="5" id="KW-0255">Endonuclease</keyword>
<keyword evidence="2" id="KW-0808">Transferase</keyword>
<dbReference type="InterPro" id="IPR050951">
    <property type="entry name" value="Retrovirus_Pol_polyprotein"/>
</dbReference>
<dbReference type="GO" id="GO:0009307">
    <property type="term" value="P:DNA restriction-modification system"/>
    <property type="evidence" value="ECO:0007669"/>
    <property type="project" value="InterPro"/>
</dbReference>
<evidence type="ECO:0000256" key="8">
    <source>
        <dbReference type="SAM" id="MobiDB-lite"/>
    </source>
</evidence>
<feature type="domain" description="Integrase catalytic" evidence="11">
    <location>
        <begin position="825"/>
        <end position="1005"/>
    </location>
</feature>
<dbReference type="InterPro" id="IPR000953">
    <property type="entry name" value="Chromo/chromo_shadow_dom"/>
</dbReference>
<proteinExistence type="predicted"/>
<dbReference type="InterPro" id="IPR023780">
    <property type="entry name" value="Chromo_domain"/>
</dbReference>
<accession>A0AAE0EW03</accession>
<dbReference type="SUPFAM" id="SSF56672">
    <property type="entry name" value="DNA/RNA polymerases"/>
    <property type="match status" value="1"/>
</dbReference>
<evidence type="ECO:0000259" key="10">
    <source>
        <dbReference type="PROSITE" id="PS50878"/>
    </source>
</evidence>
<dbReference type="InterPro" id="IPR001584">
    <property type="entry name" value="Integrase_cat-core"/>
</dbReference>
<dbReference type="FunFam" id="3.10.10.10:FF:000007">
    <property type="entry name" value="Retrovirus-related Pol polyprotein from transposon 17.6-like Protein"/>
    <property type="match status" value="1"/>
</dbReference>
<keyword evidence="7" id="KW-0695">RNA-directed DNA polymerase</keyword>
<dbReference type="PROSITE" id="PS50878">
    <property type="entry name" value="RT_POL"/>
    <property type="match status" value="1"/>
</dbReference>
<dbReference type="PANTHER" id="PTHR37984">
    <property type="entry name" value="PROTEIN CBG26694"/>
    <property type="match status" value="1"/>
</dbReference>
<dbReference type="CDD" id="cd09274">
    <property type="entry name" value="RNase_HI_RT_Ty3"/>
    <property type="match status" value="1"/>
</dbReference>
<feature type="region of interest" description="Disordered" evidence="8">
    <location>
        <begin position="478"/>
        <end position="589"/>
    </location>
</feature>
<dbReference type="SUPFAM" id="SSF53098">
    <property type="entry name" value="Ribonuclease H-like"/>
    <property type="match status" value="1"/>
</dbReference>
<dbReference type="GO" id="GO:0004519">
    <property type="term" value="F:endonuclease activity"/>
    <property type="evidence" value="ECO:0007669"/>
    <property type="project" value="UniProtKB-KW"/>
</dbReference>
<evidence type="ECO:0000256" key="3">
    <source>
        <dbReference type="ARBA" id="ARBA00022695"/>
    </source>
</evidence>
<dbReference type="GO" id="GO:0003964">
    <property type="term" value="F:RNA-directed DNA polymerase activity"/>
    <property type="evidence" value="ECO:0007669"/>
    <property type="project" value="UniProtKB-KW"/>
</dbReference>
<dbReference type="InterPro" id="IPR041373">
    <property type="entry name" value="RT_RNaseH"/>
</dbReference>
<dbReference type="GO" id="GO:0003677">
    <property type="term" value="F:DNA binding"/>
    <property type="evidence" value="ECO:0007669"/>
    <property type="project" value="InterPro"/>
</dbReference>
<dbReference type="InterPro" id="IPR036397">
    <property type="entry name" value="RNaseH_sf"/>
</dbReference>
<evidence type="ECO:0000313" key="13">
    <source>
        <dbReference type="Proteomes" id="UP001190700"/>
    </source>
</evidence>
<dbReference type="SUPFAM" id="SSF54160">
    <property type="entry name" value="Chromo domain-like"/>
    <property type="match status" value="1"/>
</dbReference>
<dbReference type="Pfam" id="PF05869">
    <property type="entry name" value="Dam"/>
    <property type="match status" value="1"/>
</dbReference>
<feature type="compositionally biased region" description="Low complexity" evidence="8">
    <location>
        <begin position="522"/>
        <end position="536"/>
    </location>
</feature>
<comment type="caution">
    <text evidence="12">The sequence shown here is derived from an EMBL/GenBank/DDBJ whole genome shotgun (WGS) entry which is preliminary data.</text>
</comment>
<dbReference type="GO" id="GO:0008233">
    <property type="term" value="F:peptidase activity"/>
    <property type="evidence" value="ECO:0007669"/>
    <property type="project" value="UniProtKB-KW"/>
</dbReference>
<dbReference type="Pfam" id="PF00078">
    <property type="entry name" value="RVT_1"/>
    <property type="match status" value="1"/>
</dbReference>
<dbReference type="InterPro" id="IPR016197">
    <property type="entry name" value="Chromo-like_dom_sf"/>
</dbReference>
<keyword evidence="1" id="KW-0645">Protease</keyword>
<feature type="domain" description="Chromo" evidence="9">
    <location>
        <begin position="1048"/>
        <end position="1113"/>
    </location>
</feature>
<dbReference type="GO" id="GO:0009007">
    <property type="term" value="F:site-specific DNA-methyltransferase (adenine-specific) activity"/>
    <property type="evidence" value="ECO:0007669"/>
    <property type="project" value="InterPro"/>
</dbReference>
<dbReference type="Gene3D" id="3.30.420.10">
    <property type="entry name" value="Ribonuclease H-like superfamily/Ribonuclease H"/>
    <property type="match status" value="1"/>
</dbReference>
<dbReference type="Gene3D" id="3.10.10.10">
    <property type="entry name" value="HIV Type 1 Reverse Transcriptase, subunit A, domain 1"/>
    <property type="match status" value="1"/>
</dbReference>
<protein>
    <submittedName>
        <fullName evidence="12">Uncharacterized protein</fullName>
    </submittedName>
</protein>
<evidence type="ECO:0000313" key="12">
    <source>
        <dbReference type="EMBL" id="KAK3240985.1"/>
    </source>
</evidence>
<dbReference type="FunFam" id="3.30.70.270:FF:000020">
    <property type="entry name" value="Transposon Tf2-6 polyprotein-like Protein"/>
    <property type="match status" value="1"/>
</dbReference>
<dbReference type="GO" id="GO:0015074">
    <property type="term" value="P:DNA integration"/>
    <property type="evidence" value="ECO:0007669"/>
    <property type="project" value="InterPro"/>
</dbReference>
<organism evidence="12 13">
    <name type="scientific">Cymbomonas tetramitiformis</name>
    <dbReference type="NCBI Taxonomy" id="36881"/>
    <lineage>
        <taxon>Eukaryota</taxon>
        <taxon>Viridiplantae</taxon>
        <taxon>Chlorophyta</taxon>
        <taxon>Pyramimonadophyceae</taxon>
        <taxon>Pyramimonadales</taxon>
        <taxon>Pyramimonadaceae</taxon>
        <taxon>Cymbomonas</taxon>
    </lineage>
</organism>
<evidence type="ECO:0000256" key="5">
    <source>
        <dbReference type="ARBA" id="ARBA00022759"/>
    </source>
</evidence>
<keyword evidence="13" id="KW-1185">Reference proteome</keyword>
<dbReference type="Proteomes" id="UP001190700">
    <property type="component" value="Unassembled WGS sequence"/>
</dbReference>
<dbReference type="PANTHER" id="PTHR37984:SF5">
    <property type="entry name" value="PROTEIN NYNRIN-LIKE"/>
    <property type="match status" value="1"/>
</dbReference>
<dbReference type="Pfam" id="PF17917">
    <property type="entry name" value="RT_RNaseH"/>
    <property type="match status" value="1"/>
</dbReference>
<gene>
    <name evidence="12" type="ORF">CYMTET_49212</name>
</gene>
<dbReference type="InterPro" id="IPR008593">
    <property type="entry name" value="Dam_MeTrfase"/>
</dbReference>
<evidence type="ECO:0000259" key="9">
    <source>
        <dbReference type="PROSITE" id="PS50013"/>
    </source>
</evidence>
<feature type="domain" description="Reverse transcriptase" evidence="10">
    <location>
        <begin position="1"/>
        <end position="162"/>
    </location>
</feature>
<evidence type="ECO:0000256" key="1">
    <source>
        <dbReference type="ARBA" id="ARBA00022670"/>
    </source>
</evidence>
<name>A0AAE0EW03_9CHLO</name>
<dbReference type="PROSITE" id="PS50013">
    <property type="entry name" value="CHROMO_2"/>
    <property type="match status" value="1"/>
</dbReference>
<keyword evidence="4" id="KW-0540">Nuclease</keyword>
<evidence type="ECO:0000256" key="4">
    <source>
        <dbReference type="ARBA" id="ARBA00022722"/>
    </source>
</evidence>
<dbReference type="Pfam" id="PF00385">
    <property type="entry name" value="Chromo"/>
    <property type="match status" value="1"/>
</dbReference>
<dbReference type="SMART" id="SM00298">
    <property type="entry name" value="CHROMO"/>
    <property type="match status" value="1"/>
</dbReference>
<dbReference type="InterPro" id="IPR000477">
    <property type="entry name" value="RT_dom"/>
</dbReference>
<dbReference type="Gene3D" id="3.30.70.270">
    <property type="match status" value="2"/>
</dbReference>
<evidence type="ECO:0000256" key="2">
    <source>
        <dbReference type="ARBA" id="ARBA00022679"/>
    </source>
</evidence>
<keyword evidence="6" id="KW-0378">Hydrolase</keyword>
<dbReference type="CDD" id="cd01647">
    <property type="entry name" value="RT_LTR"/>
    <property type="match status" value="1"/>
</dbReference>
<dbReference type="GO" id="GO:0006508">
    <property type="term" value="P:proteolysis"/>
    <property type="evidence" value="ECO:0007669"/>
    <property type="project" value="UniProtKB-KW"/>
</dbReference>
<sequence length="1332" mass="150528">MVPKPGNLRELRLVIDYRLLNHQTVKDKYPLPDIQMMFDEMEGDKFFSSFDAVDGFWQVPMAPGDVEKTAFTTQMGSYEWLVMPQGLQNSQSQYQRRMQRALGHLSFVRIFINDVVVFSNTAAEHYEHVKQLLLTCREKGVFLKRSKCQLLKKSLRFLGHCISADGCRPRHDKVAAVRDWPELETVTHVRQFLGLAGYYRRFIHCFSEIAQPLTRLTKADVPWEWGPMQHWAFEELKKALNSAPVLALPNIKGAADGAAPFIVQTDASGIALGGVLMQDNGDGLGLRVIAYESRQFSAAEQNYHTGERELGALHHCTTVTWRHYLIFTNVRIQGDYRPLEWLMEPGRELSRRQARWYMDLVEVGVPRMEYMKGALLLVPEALSRRPDFKDKDVRDGLKEAGVIDPTSDLPKNPLATLESKYLSSAPPAAHPHWAQTIDSWLSAVETLSMAEQVMDLEETIALVNPKLYKRAKGADLDFDMPNQPDAKGVIPTDPTCKPPAQAASHVRMTRSMSRPQAAVTGKTSATSAPSQSAPQKTQTPTPQADAPIAPADKTPSSSPPPEKALQQPAPSAIRSPRKRRDRLPEDTQNWRVRAEYASKYTSKFGPFDVDACCDFGGRNRQVDRFWTDCLSEKWRGLRVWCNPPYNSSHITVEATLNKYIAEWKADPENTSAVFVLPDHQSKLPAWRKLSRKTNMQIVEVIPTHDDKGEPNQFFENPDGKAFDLRWPVLIVHAPPAKPQPARVRHPRVTPAVIRSGEAADFRDAVSQLSDSKFLRALKAEYNREGSLRSLRDKVKAAPHQCLQDFRLVGEVVWRTAAGRYQLVLGEDSPLRKVDVAVDFVTGLPVSERGNDAFVAFTCKLTKMVHVILKNFGDSSAAVVARIYFDSVWRLHGAPMKIVSDRDPRFQDAFWQELMRLMGVKVAHTTPYNPRSDGQAEHSNRVIEDMLRSFVDANVEDWDLFATNVEFAINDSRSESTWLHTIRVGIRIFTAVSAGPLPGSRAVHRWTMNMGSGHGQREYAVGDLVWIEAKHLTEKSVPEEVVVDGQKEAHVERILARRIRSVRGKEVEEWKVRWTGYSKAHDQWRTRDKLERGGPLQQLRDFEQARLRMEAHVRDEATRRREQRGRHSAQAGVTLAHLITNPCDELDQLEQMEHDALLPWEHQELAEDGSLALVTELLATQPETTRVPRILVLFSGTGSVEREFLNCLPTASVVTLDSEPTWHPTHVQNILEWNHEEYPPGYFDVIWASLLHVRYAVHETHVHMDKLSAAYALATLHCLNTMRVQVGDRQSPENRTAGASSAASWSSWAIRECIPCTSAPAALTFPTSTPPQD</sequence>
<keyword evidence="3" id="KW-0548">Nucleotidyltransferase</keyword>
<dbReference type="PROSITE" id="PS50994">
    <property type="entry name" value="INTEGRASE"/>
    <property type="match status" value="1"/>
</dbReference>
<evidence type="ECO:0000256" key="7">
    <source>
        <dbReference type="ARBA" id="ARBA00022918"/>
    </source>
</evidence>
<reference evidence="12 13" key="1">
    <citation type="journal article" date="2015" name="Genome Biol. Evol.">
        <title>Comparative Genomics of a Bacterivorous Green Alga Reveals Evolutionary Causalities and Consequences of Phago-Mixotrophic Mode of Nutrition.</title>
        <authorList>
            <person name="Burns J.A."/>
            <person name="Paasch A."/>
            <person name="Narechania A."/>
            <person name="Kim E."/>
        </authorList>
    </citation>
    <scope>NUCLEOTIDE SEQUENCE [LARGE SCALE GENOMIC DNA]</scope>
    <source>
        <strain evidence="12 13">PLY_AMNH</strain>
    </source>
</reference>
<evidence type="ECO:0000256" key="6">
    <source>
        <dbReference type="ARBA" id="ARBA00022801"/>
    </source>
</evidence>